<dbReference type="Pfam" id="PF20866">
    <property type="entry name" value="MdcG_N"/>
    <property type="match status" value="1"/>
</dbReference>
<feature type="domain" description="Phosphoribosyl-dephospho-CoA transferase MdcG C-terminal" evidence="3">
    <location>
        <begin position="93"/>
        <end position="212"/>
    </location>
</feature>
<keyword evidence="2" id="KW-0548">Nucleotidyltransferase</keyword>
<dbReference type="Pfam" id="PF10620">
    <property type="entry name" value="MdcG"/>
    <property type="match status" value="1"/>
</dbReference>
<dbReference type="InterPro" id="IPR048903">
    <property type="entry name" value="MdcG_N"/>
</dbReference>
<evidence type="ECO:0000259" key="4">
    <source>
        <dbReference type="Pfam" id="PF20866"/>
    </source>
</evidence>
<organism evidence="5 6">
    <name type="scientific">Inquilinus limosus</name>
    <dbReference type="NCBI Taxonomy" id="171674"/>
    <lineage>
        <taxon>Bacteria</taxon>
        <taxon>Pseudomonadati</taxon>
        <taxon>Pseudomonadota</taxon>
        <taxon>Alphaproteobacteria</taxon>
        <taxon>Rhodospirillales</taxon>
        <taxon>Rhodospirillaceae</taxon>
        <taxon>Inquilinus</taxon>
    </lineage>
</organism>
<name>A0A952FII2_9PROT</name>
<sequence length="221" mass="23707">MPQRHDLLRVMPGGWPAVLAASPGFQDLEYGPRRLVAGWAERGWPVIARRPAAEEGEGGVAVGLPLPPAYGKLRLALSIPAELVTEPVAAVPLSAAVASVPAAWRSQVDGLIALGERLALAPLLFGALLWQRLTGLPYLRSGSDIDLIWPRPKAEILPDLLDGLDRLDMTGPVRLDGEIALDAGSGVNWRELRQEFRRPGGAVLVKSMDGADIRCVHTLFA</sequence>
<dbReference type="GO" id="GO:0016779">
    <property type="term" value="F:nucleotidyltransferase activity"/>
    <property type="evidence" value="ECO:0007669"/>
    <property type="project" value="UniProtKB-KW"/>
</dbReference>
<evidence type="ECO:0000313" key="5">
    <source>
        <dbReference type="EMBL" id="MBW8724991.1"/>
    </source>
</evidence>
<dbReference type="InterPro" id="IPR017557">
    <property type="entry name" value="Holo-ACP_synthase"/>
</dbReference>
<gene>
    <name evidence="5" type="primary">mdcG</name>
    <name evidence="5" type="ORF">JF625_07535</name>
</gene>
<dbReference type="AlphaFoldDB" id="A0A952FII2"/>
<comment type="caution">
    <text evidence="5">The sequence shown here is derived from an EMBL/GenBank/DDBJ whole genome shotgun (WGS) entry which is preliminary data.</text>
</comment>
<dbReference type="EMBL" id="JAEKLZ010000157">
    <property type="protein sequence ID" value="MBW8724991.1"/>
    <property type="molecule type" value="Genomic_DNA"/>
</dbReference>
<accession>A0A952FII2</accession>
<proteinExistence type="predicted"/>
<evidence type="ECO:0000313" key="6">
    <source>
        <dbReference type="Proteomes" id="UP000700706"/>
    </source>
</evidence>
<evidence type="ECO:0000256" key="2">
    <source>
        <dbReference type="ARBA" id="ARBA00022695"/>
    </source>
</evidence>
<dbReference type="NCBIfam" id="TIGR03135">
    <property type="entry name" value="malonate_mdcG"/>
    <property type="match status" value="1"/>
</dbReference>
<reference evidence="5" key="1">
    <citation type="submission" date="2020-06" db="EMBL/GenBank/DDBJ databases">
        <title>Stable isotope informed genome-resolved metagenomics uncovers potential trophic interactions in rhizosphere soil.</title>
        <authorList>
            <person name="Starr E.P."/>
            <person name="Shi S."/>
            <person name="Blazewicz S.J."/>
            <person name="Koch B.J."/>
            <person name="Probst A.J."/>
            <person name="Hungate B.A."/>
            <person name="Pett-Ridge J."/>
            <person name="Firestone M.K."/>
            <person name="Banfield J.F."/>
        </authorList>
    </citation>
    <scope>NUCLEOTIDE SEQUENCE</scope>
    <source>
        <strain evidence="5">YM_69_17</strain>
    </source>
</reference>
<dbReference type="Proteomes" id="UP000700706">
    <property type="component" value="Unassembled WGS sequence"/>
</dbReference>
<feature type="domain" description="Phosphoribosyl-dephospho-CoA transferase MdcG N-terminal" evidence="4">
    <location>
        <begin position="3"/>
        <end position="86"/>
    </location>
</feature>
<keyword evidence="1" id="KW-0808">Transferase</keyword>
<evidence type="ECO:0000259" key="3">
    <source>
        <dbReference type="Pfam" id="PF10620"/>
    </source>
</evidence>
<protein>
    <submittedName>
        <fullName evidence="5">Malonate decarboxylase holo-[acyl-carrier-protein] synthase</fullName>
    </submittedName>
</protein>
<dbReference type="InterPro" id="IPR049180">
    <property type="entry name" value="MdcG_C"/>
</dbReference>
<evidence type="ECO:0000256" key="1">
    <source>
        <dbReference type="ARBA" id="ARBA00022679"/>
    </source>
</evidence>